<name>A0A0S7XIG9_UNCSA</name>
<evidence type="ECO:0000313" key="4">
    <source>
        <dbReference type="Proteomes" id="UP000051861"/>
    </source>
</evidence>
<reference evidence="3 4" key="1">
    <citation type="journal article" date="2015" name="Microbiome">
        <title>Genomic resolution of linkages in carbon, nitrogen, and sulfur cycling among widespread estuary sediment bacteria.</title>
        <authorList>
            <person name="Baker B.J."/>
            <person name="Lazar C.S."/>
            <person name="Teske A.P."/>
            <person name="Dick G.J."/>
        </authorList>
    </citation>
    <scope>NUCLEOTIDE SEQUENCE [LARGE SCALE GENOMIC DNA]</scope>
    <source>
        <strain evidence="3">DG_54_3</strain>
    </source>
</reference>
<dbReference type="NCBIfam" id="TIGR02246">
    <property type="entry name" value="SgcJ/EcaC family oxidoreductase"/>
    <property type="match status" value="1"/>
</dbReference>
<gene>
    <name evidence="3" type="ORF">AMJ44_15880</name>
</gene>
<dbReference type="InterPro" id="IPR027843">
    <property type="entry name" value="DUF4440"/>
</dbReference>
<dbReference type="PROSITE" id="PS51257">
    <property type="entry name" value="PROKAR_LIPOPROTEIN"/>
    <property type="match status" value="1"/>
</dbReference>
<sequence>MKKLLMIIPLVILLCFTFSCQQGEEVAEEPVVDAEADVEAIKKITDDFNAAINAGDIDKLVSLYTDNAVRIPPNKPALIGKEAIRGMFQEVLDNFTVQNEGVNVDLKVSGDLAFVRGSWTSTFTPKDEGEPLKYNGSFVFVIQKQPEGSWKVICHIW</sequence>
<dbReference type="SUPFAM" id="SSF54427">
    <property type="entry name" value="NTF2-like"/>
    <property type="match status" value="1"/>
</dbReference>
<dbReference type="CDD" id="cd00531">
    <property type="entry name" value="NTF2_like"/>
    <property type="match status" value="1"/>
</dbReference>
<comment type="caution">
    <text evidence="3">The sequence shown here is derived from an EMBL/GenBank/DDBJ whole genome shotgun (WGS) entry which is preliminary data.</text>
</comment>
<feature type="chain" id="PRO_5006640060" description="DUF4440 domain-containing protein" evidence="1">
    <location>
        <begin position="22"/>
        <end position="157"/>
    </location>
</feature>
<protein>
    <recommendedName>
        <fullName evidence="2">DUF4440 domain-containing protein</fullName>
    </recommendedName>
</protein>
<evidence type="ECO:0000256" key="1">
    <source>
        <dbReference type="SAM" id="SignalP"/>
    </source>
</evidence>
<organism evidence="3 4">
    <name type="scientific">candidate division WOR-1 bacterium DG_54_3</name>
    <dbReference type="NCBI Taxonomy" id="1703775"/>
    <lineage>
        <taxon>Bacteria</taxon>
        <taxon>Bacillati</taxon>
        <taxon>Saganbacteria</taxon>
    </lineage>
</organism>
<dbReference type="InterPro" id="IPR032710">
    <property type="entry name" value="NTF2-like_dom_sf"/>
</dbReference>
<feature type="non-terminal residue" evidence="3">
    <location>
        <position position="157"/>
    </location>
</feature>
<dbReference type="Proteomes" id="UP000051861">
    <property type="component" value="Unassembled WGS sequence"/>
</dbReference>
<evidence type="ECO:0000313" key="3">
    <source>
        <dbReference type="EMBL" id="KPJ62274.1"/>
    </source>
</evidence>
<feature type="domain" description="DUF4440" evidence="2">
    <location>
        <begin position="41"/>
        <end position="152"/>
    </location>
</feature>
<dbReference type="InterPro" id="IPR011944">
    <property type="entry name" value="Steroid_delta5-4_isomerase"/>
</dbReference>
<accession>A0A0S7XIG9</accession>
<keyword evidence="1" id="KW-0732">Signal</keyword>
<evidence type="ECO:0000259" key="2">
    <source>
        <dbReference type="Pfam" id="PF14534"/>
    </source>
</evidence>
<dbReference type="AlphaFoldDB" id="A0A0S7XIG9"/>
<dbReference type="Pfam" id="PF14534">
    <property type="entry name" value="DUF4440"/>
    <property type="match status" value="1"/>
</dbReference>
<proteinExistence type="predicted"/>
<dbReference type="EMBL" id="LIZX01000277">
    <property type="protein sequence ID" value="KPJ62274.1"/>
    <property type="molecule type" value="Genomic_DNA"/>
</dbReference>
<feature type="signal peptide" evidence="1">
    <location>
        <begin position="1"/>
        <end position="21"/>
    </location>
</feature>
<dbReference type="Gene3D" id="3.10.450.50">
    <property type="match status" value="1"/>
</dbReference>